<dbReference type="EMBL" id="JARJBC010000008">
    <property type="protein sequence ID" value="MDF3290555.1"/>
    <property type="molecule type" value="Genomic_DNA"/>
</dbReference>
<evidence type="ECO:0000313" key="8">
    <source>
        <dbReference type="Proteomes" id="UP001216579"/>
    </source>
</evidence>
<dbReference type="Pfam" id="PF00916">
    <property type="entry name" value="Sulfate_transp"/>
    <property type="match status" value="1"/>
</dbReference>
<accession>A0ABT5ZL54</accession>
<dbReference type="InterPro" id="IPR036513">
    <property type="entry name" value="STAS_dom_sf"/>
</dbReference>
<evidence type="ECO:0000256" key="3">
    <source>
        <dbReference type="ARBA" id="ARBA00022989"/>
    </source>
</evidence>
<dbReference type="Proteomes" id="UP001216579">
    <property type="component" value="Unassembled WGS sequence"/>
</dbReference>
<feature type="transmembrane region" description="Helical" evidence="5">
    <location>
        <begin position="155"/>
        <end position="175"/>
    </location>
</feature>
<feature type="transmembrane region" description="Helical" evidence="5">
    <location>
        <begin position="117"/>
        <end position="135"/>
    </location>
</feature>
<keyword evidence="4 5" id="KW-0472">Membrane</keyword>
<comment type="caution">
    <text evidence="7">The sequence shown here is derived from an EMBL/GenBank/DDBJ whole genome shotgun (WGS) entry which is preliminary data.</text>
</comment>
<dbReference type="InterPro" id="IPR002645">
    <property type="entry name" value="STAS_dom"/>
</dbReference>
<dbReference type="InterPro" id="IPR001902">
    <property type="entry name" value="SLC26A/SulP_fam"/>
</dbReference>
<feature type="transmembrane region" description="Helical" evidence="5">
    <location>
        <begin position="181"/>
        <end position="203"/>
    </location>
</feature>
<evidence type="ECO:0000256" key="2">
    <source>
        <dbReference type="ARBA" id="ARBA00022692"/>
    </source>
</evidence>
<name>A0ABT5ZL54_9ACTN</name>
<evidence type="ECO:0000256" key="1">
    <source>
        <dbReference type="ARBA" id="ARBA00004141"/>
    </source>
</evidence>
<evidence type="ECO:0000313" key="7">
    <source>
        <dbReference type="EMBL" id="MDF3290555.1"/>
    </source>
</evidence>
<keyword evidence="3 5" id="KW-1133">Transmembrane helix</keyword>
<feature type="domain" description="STAS" evidence="6">
    <location>
        <begin position="406"/>
        <end position="504"/>
    </location>
</feature>
<dbReference type="RefSeq" id="WP_276093954.1">
    <property type="nucleotide sequence ID" value="NZ_JARJBC010000008.1"/>
</dbReference>
<dbReference type="PROSITE" id="PS50801">
    <property type="entry name" value="STAS"/>
    <property type="match status" value="1"/>
</dbReference>
<evidence type="ECO:0000256" key="5">
    <source>
        <dbReference type="SAM" id="Phobius"/>
    </source>
</evidence>
<proteinExistence type="predicted"/>
<feature type="transmembrane region" description="Helical" evidence="5">
    <location>
        <begin position="300"/>
        <end position="333"/>
    </location>
</feature>
<evidence type="ECO:0000256" key="4">
    <source>
        <dbReference type="ARBA" id="ARBA00023136"/>
    </source>
</evidence>
<comment type="subcellular location">
    <subcellularLocation>
        <location evidence="1">Membrane</location>
        <topology evidence="1">Multi-pass membrane protein</topology>
    </subcellularLocation>
</comment>
<keyword evidence="8" id="KW-1185">Reference proteome</keyword>
<dbReference type="SUPFAM" id="SSF52091">
    <property type="entry name" value="SpoIIaa-like"/>
    <property type="match status" value="1"/>
</dbReference>
<feature type="transmembrane region" description="Helical" evidence="5">
    <location>
        <begin position="353"/>
        <end position="386"/>
    </location>
</feature>
<dbReference type="Pfam" id="PF01740">
    <property type="entry name" value="STAS"/>
    <property type="match status" value="1"/>
</dbReference>
<protein>
    <submittedName>
        <fullName evidence="7">SulP family inorganic anion transporter</fullName>
    </submittedName>
</protein>
<gene>
    <name evidence="7" type="ORF">P3G67_15120</name>
</gene>
<keyword evidence="2 5" id="KW-0812">Transmembrane</keyword>
<dbReference type="InterPro" id="IPR011547">
    <property type="entry name" value="SLC26A/SulP_dom"/>
</dbReference>
<dbReference type="Gene3D" id="3.30.750.24">
    <property type="entry name" value="STAS domain"/>
    <property type="match status" value="1"/>
</dbReference>
<dbReference type="PANTHER" id="PTHR11814">
    <property type="entry name" value="SULFATE TRANSPORTER"/>
    <property type="match status" value="1"/>
</dbReference>
<dbReference type="CDD" id="cd07042">
    <property type="entry name" value="STAS_SulP_like_sulfate_transporter"/>
    <property type="match status" value="1"/>
</dbReference>
<sequence>MGRCPRKDVLAGLMVAITALPLALGLGAASGLGPQAGLASAVVAGGLAALLGGSNLQVSGPTGVLTVVIAPVVHRFGARGALTVGLMAGLLVIALALSRVSGCLRYLPAPVVKGFTIGSAAVIILQQIPPGLGIAVRPRGTVIEAAVRSIAHPNWVAVALCSAVVVARLVGGRLLPNVPSALVAVVGGTVLVRVVGLSLPRIGHVPSSLPYPSLGFLDFRSMPVLLPSAVTVAAVVALEALITAAAADAMSDGEPHDGDRELFGQGVANLAAPLFGGLAATGTVVRTASNVRQGACSRLAALVHAVALGVLAFTAAPLVATVPVCALAGVLIATATRMVDVRSLRALARADRGQAAVVAVTAVVTLAFGLVAAVTAGLVLAAGLALRAVVRSACVRREPDGRSFAVYRVEGPLLFASAARLLRPLMRCQTGVVVLRMARVTAVDATGILALRDTVAALAKRGTLVLVCGISDQHLPPMDALGVLDELRTTGRLFTTDAEADAFARAELDLPRVGSSSRAEPHYP</sequence>
<evidence type="ECO:0000259" key="6">
    <source>
        <dbReference type="PROSITE" id="PS50801"/>
    </source>
</evidence>
<organism evidence="7 8">
    <name type="scientific">Streptomyces silvisoli</name>
    <dbReference type="NCBI Taxonomy" id="3034235"/>
    <lineage>
        <taxon>Bacteria</taxon>
        <taxon>Bacillati</taxon>
        <taxon>Actinomycetota</taxon>
        <taxon>Actinomycetes</taxon>
        <taxon>Kitasatosporales</taxon>
        <taxon>Streptomycetaceae</taxon>
        <taxon>Streptomyces</taxon>
    </lineage>
</organism>
<feature type="transmembrane region" description="Helical" evidence="5">
    <location>
        <begin position="267"/>
        <end position="288"/>
    </location>
</feature>
<reference evidence="7 8" key="1">
    <citation type="submission" date="2023-03" db="EMBL/GenBank/DDBJ databases">
        <title>Draft genome sequence of Streptomyces sp. RB6PN23 isolated from peat swamp forest in Thailand.</title>
        <authorList>
            <person name="Klaysubun C."/>
            <person name="Duangmal K."/>
        </authorList>
    </citation>
    <scope>NUCLEOTIDE SEQUENCE [LARGE SCALE GENOMIC DNA]</scope>
    <source>
        <strain evidence="7 8">RB6PN23</strain>
    </source>
</reference>
<feature type="transmembrane region" description="Helical" evidence="5">
    <location>
        <begin position="76"/>
        <end position="97"/>
    </location>
</feature>
<feature type="transmembrane region" description="Helical" evidence="5">
    <location>
        <begin position="224"/>
        <end position="247"/>
    </location>
</feature>